<gene>
    <name evidence="1" type="ORF">PHLGIDRAFT_414473</name>
</gene>
<dbReference type="HOGENOM" id="CLU_021164_0_2_1"/>
<dbReference type="Gene3D" id="3.80.10.10">
    <property type="entry name" value="Ribonuclease Inhibitor"/>
    <property type="match status" value="1"/>
</dbReference>
<keyword evidence="2" id="KW-1185">Reference proteome</keyword>
<accession>A0A0C3RZ39</accession>
<evidence type="ECO:0008006" key="3">
    <source>
        <dbReference type="Google" id="ProtNLM"/>
    </source>
</evidence>
<dbReference type="STRING" id="745531.A0A0C3RZ39"/>
<dbReference type="Proteomes" id="UP000053257">
    <property type="component" value="Unassembled WGS sequence"/>
</dbReference>
<dbReference type="AlphaFoldDB" id="A0A0C3RZ39"/>
<evidence type="ECO:0000313" key="1">
    <source>
        <dbReference type="EMBL" id="KIP07546.1"/>
    </source>
</evidence>
<organism evidence="1 2">
    <name type="scientific">Phlebiopsis gigantea (strain 11061_1 CR5-6)</name>
    <name type="common">White-rot fungus</name>
    <name type="synonym">Peniophora gigantea</name>
    <dbReference type="NCBI Taxonomy" id="745531"/>
    <lineage>
        <taxon>Eukaryota</taxon>
        <taxon>Fungi</taxon>
        <taxon>Dikarya</taxon>
        <taxon>Basidiomycota</taxon>
        <taxon>Agaricomycotina</taxon>
        <taxon>Agaricomycetes</taxon>
        <taxon>Polyporales</taxon>
        <taxon>Phanerochaetaceae</taxon>
        <taxon>Phlebiopsis</taxon>
    </lineage>
</organism>
<evidence type="ECO:0000313" key="2">
    <source>
        <dbReference type="Proteomes" id="UP000053257"/>
    </source>
</evidence>
<name>A0A0C3RZ39_PHLG1</name>
<sequence length="516" mass="58389">MHKIFLNDDVTKEIIAVSKKGSLAALARTCKVLSEPAQDRIWHTLLTPLPLFKCFPSDVWSESSDGVISCARYPYKLKDWVRFRKNAKRVKRLHFGPTTTKVDPEFVQATLVTLPAEQESLTPVLTSMYLWGDFNKADFQLMLHAFSCSTLVDIRFRSPTPTSTITTLQYLRLLCKNLEAITVEYDQLHPSSLLADFHRLRTVTCIRARPDVPPIFIPASLQAVGALSHLRELVTELPRDTFDFGARGESRIFFPSLQILHLQRVHHLPVVCSFLRQLQTTSLQTFTITYSNQHSPFISQTLADALSLHPSLENVAFDLVPEQPEHVVTAVTGDVKSLHGLTRLTRLRALSLSCRLHITDSTIDALCRSWPELRVFKISEDLYGNPEADMSVAHPRLTLAVLRPLAAHCPRLEAVAVPLDHVLRVPALDDAQPCPRRRAPLKMTVWTPSDAGLHDVDYARRVGQYISDIYPNVVFGSNGWNWSAARQEFVGDVRKWIKVFVDERARERLRVKVGLT</sequence>
<dbReference type="EMBL" id="KN840495">
    <property type="protein sequence ID" value="KIP07546.1"/>
    <property type="molecule type" value="Genomic_DNA"/>
</dbReference>
<dbReference type="SUPFAM" id="SSF52047">
    <property type="entry name" value="RNI-like"/>
    <property type="match status" value="1"/>
</dbReference>
<proteinExistence type="predicted"/>
<reference evidence="1 2" key="1">
    <citation type="journal article" date="2014" name="PLoS Genet.">
        <title>Analysis of the Phlebiopsis gigantea genome, transcriptome and secretome provides insight into its pioneer colonization strategies of wood.</title>
        <authorList>
            <person name="Hori C."/>
            <person name="Ishida T."/>
            <person name="Igarashi K."/>
            <person name="Samejima M."/>
            <person name="Suzuki H."/>
            <person name="Master E."/>
            <person name="Ferreira P."/>
            <person name="Ruiz-Duenas F.J."/>
            <person name="Held B."/>
            <person name="Canessa P."/>
            <person name="Larrondo L.F."/>
            <person name="Schmoll M."/>
            <person name="Druzhinina I.S."/>
            <person name="Kubicek C.P."/>
            <person name="Gaskell J.A."/>
            <person name="Kersten P."/>
            <person name="St John F."/>
            <person name="Glasner J."/>
            <person name="Sabat G."/>
            <person name="Splinter BonDurant S."/>
            <person name="Syed K."/>
            <person name="Yadav J."/>
            <person name="Mgbeahuruike A.C."/>
            <person name="Kovalchuk A."/>
            <person name="Asiegbu F.O."/>
            <person name="Lackner G."/>
            <person name="Hoffmeister D."/>
            <person name="Rencoret J."/>
            <person name="Gutierrez A."/>
            <person name="Sun H."/>
            <person name="Lindquist E."/>
            <person name="Barry K."/>
            <person name="Riley R."/>
            <person name="Grigoriev I.V."/>
            <person name="Henrissat B."/>
            <person name="Kues U."/>
            <person name="Berka R.M."/>
            <person name="Martinez A.T."/>
            <person name="Covert S.F."/>
            <person name="Blanchette R.A."/>
            <person name="Cullen D."/>
        </authorList>
    </citation>
    <scope>NUCLEOTIDE SEQUENCE [LARGE SCALE GENOMIC DNA]</scope>
    <source>
        <strain evidence="1 2">11061_1 CR5-6</strain>
    </source>
</reference>
<dbReference type="OrthoDB" id="2804406at2759"/>
<dbReference type="InterPro" id="IPR032675">
    <property type="entry name" value="LRR_dom_sf"/>
</dbReference>
<protein>
    <recommendedName>
        <fullName evidence="3">F-box domain-containing protein</fullName>
    </recommendedName>
</protein>